<protein>
    <submittedName>
        <fullName evidence="4">Enoyl-CoA hydratase/isomerase family protein</fullName>
    </submittedName>
</protein>
<evidence type="ECO:0000256" key="3">
    <source>
        <dbReference type="ARBA" id="ARBA00023239"/>
    </source>
</evidence>
<dbReference type="InterPro" id="IPR001753">
    <property type="entry name" value="Enoyl-CoA_hydra/iso"/>
</dbReference>
<evidence type="ECO:0000256" key="1">
    <source>
        <dbReference type="ARBA" id="ARBA00005254"/>
    </source>
</evidence>
<evidence type="ECO:0000313" key="4">
    <source>
        <dbReference type="EMBL" id="GAA1750246.1"/>
    </source>
</evidence>
<dbReference type="EMBL" id="BAAAME010000005">
    <property type="protein sequence ID" value="GAA1750246.1"/>
    <property type="molecule type" value="Genomic_DNA"/>
</dbReference>
<reference evidence="4 5" key="1">
    <citation type="journal article" date="2019" name="Int. J. Syst. Evol. Microbiol.">
        <title>The Global Catalogue of Microorganisms (GCM) 10K type strain sequencing project: providing services to taxonomists for standard genome sequencing and annotation.</title>
        <authorList>
            <consortium name="The Broad Institute Genomics Platform"/>
            <consortium name="The Broad Institute Genome Sequencing Center for Infectious Disease"/>
            <person name="Wu L."/>
            <person name="Ma J."/>
        </authorList>
    </citation>
    <scope>NUCLEOTIDE SEQUENCE [LARGE SCALE GENOMIC DNA]</scope>
    <source>
        <strain evidence="4 5">JCM 13518</strain>
    </source>
</reference>
<accession>A0ABN2K818</accession>
<dbReference type="Pfam" id="PF00378">
    <property type="entry name" value="ECH_1"/>
    <property type="match status" value="1"/>
</dbReference>
<dbReference type="PANTHER" id="PTHR11941">
    <property type="entry name" value="ENOYL-COA HYDRATASE-RELATED"/>
    <property type="match status" value="1"/>
</dbReference>
<dbReference type="Gene3D" id="3.90.226.10">
    <property type="entry name" value="2-enoyl-CoA Hydratase, Chain A, domain 1"/>
    <property type="match status" value="1"/>
</dbReference>
<dbReference type="SUPFAM" id="SSF52096">
    <property type="entry name" value="ClpP/crotonase"/>
    <property type="match status" value="1"/>
</dbReference>
<keyword evidence="3" id="KW-0456">Lyase</keyword>
<dbReference type="RefSeq" id="WP_344203562.1">
    <property type="nucleotide sequence ID" value="NZ_BAAAME010000005.1"/>
</dbReference>
<dbReference type="InterPro" id="IPR029045">
    <property type="entry name" value="ClpP/crotonase-like_dom_sf"/>
</dbReference>
<evidence type="ECO:0000313" key="5">
    <source>
        <dbReference type="Proteomes" id="UP001501057"/>
    </source>
</evidence>
<keyword evidence="2" id="KW-0443">Lipid metabolism</keyword>
<name>A0ABN2K818_9ACTN</name>
<keyword evidence="5" id="KW-1185">Reference proteome</keyword>
<comment type="caution">
    <text evidence="4">The sequence shown here is derived from an EMBL/GenBank/DDBJ whole genome shotgun (WGS) entry which is preliminary data.</text>
</comment>
<dbReference type="PANTHER" id="PTHR11941:SF169">
    <property type="entry name" value="(7AS)-7A-METHYL-1,5-DIOXO-2,3,5,6,7,7A-HEXAHYDRO-1H-INDENE-CARBOXYL-COA HYDROLASE"/>
    <property type="match status" value="1"/>
</dbReference>
<sequence>MSVVEVSVEGRVGAVVLNRPDQMNAISTDLGRALEAAVRDLGGREDVTVITIRGAGGNFCAGGDFGEVQRLRAEGPEALRELFLAFRGACRAVGEIDQPVVAVVEGVAMAGGFELVQAVDIALVRTDARLSDNHVNFGQIPGGGGSQRLARLVGRSRALGHVLSGERLSGAQAEQWGLALHAYPPETFDADVDAFVGRLASRRPDALRGIKSLVRHGLELDLESGLDLELDAVVDHISGEAGEAGVQDFTTKGSKR</sequence>
<proteinExistence type="inferred from homology"/>
<dbReference type="Proteomes" id="UP001501057">
    <property type="component" value="Unassembled WGS sequence"/>
</dbReference>
<evidence type="ECO:0000256" key="2">
    <source>
        <dbReference type="ARBA" id="ARBA00023098"/>
    </source>
</evidence>
<organism evidence="4 5">
    <name type="scientific">Aeromicrobium alkaliterrae</name>
    <dbReference type="NCBI Taxonomy" id="302168"/>
    <lineage>
        <taxon>Bacteria</taxon>
        <taxon>Bacillati</taxon>
        <taxon>Actinomycetota</taxon>
        <taxon>Actinomycetes</taxon>
        <taxon>Propionibacteriales</taxon>
        <taxon>Nocardioidaceae</taxon>
        <taxon>Aeromicrobium</taxon>
    </lineage>
</organism>
<gene>
    <name evidence="4" type="ORF">GCM10009710_32720</name>
</gene>
<comment type="similarity">
    <text evidence="1">Belongs to the enoyl-CoA hydratase/isomerase family.</text>
</comment>
<dbReference type="CDD" id="cd06558">
    <property type="entry name" value="crotonase-like"/>
    <property type="match status" value="1"/>
</dbReference>